<sequence>MTRERKQQEINARKRQIDEEIANYQKDLQEYQDKILEIARERALQKTAAEQQRLASERHQHELQRQANLEASMISIRAKSLIANQMPIHYIFFISSLSMAEEARRKSALEVSQHKEERALRAAEERDKMLQKTKDLASATEQLREEIRRAFKLDSFDKMAQQAQIINDLGLGNDI</sequence>
<keyword evidence="3" id="KW-1185">Reference proteome</keyword>
<reference evidence="4" key="1">
    <citation type="submission" date="2016-06" db="UniProtKB">
        <authorList>
            <consortium name="WormBaseParasite"/>
        </authorList>
    </citation>
    <scope>IDENTIFICATION</scope>
</reference>
<evidence type="ECO:0000313" key="4">
    <source>
        <dbReference type="WBParaSite" id="SSLN_0001151601-mRNA-1"/>
    </source>
</evidence>
<evidence type="ECO:0000313" key="3">
    <source>
        <dbReference type="Proteomes" id="UP000275846"/>
    </source>
</evidence>
<proteinExistence type="predicted"/>
<protein>
    <submittedName>
        <fullName evidence="4">TPH domain-containing protein</fullName>
    </submittedName>
</protein>
<dbReference type="AlphaFoldDB" id="A0A183T3P2"/>
<gene>
    <name evidence="2" type="ORF">SSLN_LOCUS11090</name>
</gene>
<organism evidence="4">
    <name type="scientific">Schistocephalus solidus</name>
    <name type="common">Tapeworm</name>
    <dbReference type="NCBI Taxonomy" id="70667"/>
    <lineage>
        <taxon>Eukaryota</taxon>
        <taxon>Metazoa</taxon>
        <taxon>Spiralia</taxon>
        <taxon>Lophotrochozoa</taxon>
        <taxon>Platyhelminthes</taxon>
        <taxon>Cestoda</taxon>
        <taxon>Eucestoda</taxon>
        <taxon>Diphyllobothriidea</taxon>
        <taxon>Diphyllobothriidae</taxon>
        <taxon>Schistocephalus</taxon>
    </lineage>
</organism>
<reference evidence="2 3" key="2">
    <citation type="submission" date="2018-11" db="EMBL/GenBank/DDBJ databases">
        <authorList>
            <consortium name="Pathogen Informatics"/>
        </authorList>
    </citation>
    <scope>NUCLEOTIDE SEQUENCE [LARGE SCALE GENOMIC DNA]</scope>
    <source>
        <strain evidence="2 3">NST_G2</strain>
    </source>
</reference>
<accession>A0A183T3P2</accession>
<feature type="coiled-coil region" evidence="1">
    <location>
        <begin position="3"/>
        <end position="41"/>
    </location>
</feature>
<evidence type="ECO:0000256" key="1">
    <source>
        <dbReference type="SAM" id="Coils"/>
    </source>
</evidence>
<evidence type="ECO:0000313" key="2">
    <source>
        <dbReference type="EMBL" id="VDL97475.1"/>
    </source>
</evidence>
<keyword evidence="1" id="KW-0175">Coiled coil</keyword>
<name>A0A183T3P2_SCHSO</name>
<dbReference type="WBParaSite" id="SSLN_0001151601-mRNA-1">
    <property type="protein sequence ID" value="SSLN_0001151601-mRNA-1"/>
    <property type="gene ID" value="SSLN_0001151601"/>
</dbReference>
<dbReference type="Proteomes" id="UP000275846">
    <property type="component" value="Unassembled WGS sequence"/>
</dbReference>
<dbReference type="STRING" id="70667.A0A183T3P2"/>
<dbReference type="EMBL" id="UYSU01036289">
    <property type="protein sequence ID" value="VDL97475.1"/>
    <property type="molecule type" value="Genomic_DNA"/>
</dbReference>
<dbReference type="OrthoDB" id="6280614at2759"/>